<dbReference type="RefSeq" id="WP_186893158.1">
    <property type="nucleotide sequence ID" value="NZ_WJBE01000002.1"/>
</dbReference>
<name>A0ABR6YTP4_9FIRM</name>
<dbReference type="EMBL" id="WJBE01000002">
    <property type="protein sequence ID" value="MBC3898492.1"/>
    <property type="molecule type" value="Genomic_DNA"/>
</dbReference>
<evidence type="ECO:0000313" key="2">
    <source>
        <dbReference type="Proteomes" id="UP000622405"/>
    </source>
</evidence>
<accession>A0ABR6YTP4</accession>
<comment type="caution">
    <text evidence="1">The sequence shown here is derived from an EMBL/GenBank/DDBJ whole genome shotgun (WGS) entry which is preliminary data.</text>
</comment>
<organism evidence="1 2">
    <name type="scientific">Acetobacterium malicum</name>
    <dbReference type="NCBI Taxonomy" id="52692"/>
    <lineage>
        <taxon>Bacteria</taxon>
        <taxon>Bacillati</taxon>
        <taxon>Bacillota</taxon>
        <taxon>Clostridia</taxon>
        <taxon>Eubacteriales</taxon>
        <taxon>Eubacteriaceae</taxon>
        <taxon>Acetobacterium</taxon>
    </lineage>
</organism>
<keyword evidence="2" id="KW-1185">Reference proteome</keyword>
<proteinExistence type="predicted"/>
<evidence type="ECO:0000313" key="1">
    <source>
        <dbReference type="EMBL" id="MBC3898492.1"/>
    </source>
</evidence>
<dbReference type="Proteomes" id="UP000622405">
    <property type="component" value="Unassembled WGS sequence"/>
</dbReference>
<protein>
    <submittedName>
        <fullName evidence="1">Uncharacterized protein</fullName>
    </submittedName>
</protein>
<reference evidence="1 2" key="1">
    <citation type="journal article" date="2020" name="mSystems">
        <title>Defining Genomic and Predicted Metabolic Features of the Acetobacterium Genus.</title>
        <authorList>
            <person name="Ross D.E."/>
            <person name="Marshall C.W."/>
            <person name="Gulliver D."/>
            <person name="May H.D."/>
            <person name="Norman R.S."/>
        </authorList>
    </citation>
    <scope>NUCLEOTIDE SEQUENCE [LARGE SCALE GENOMIC DNA]</scope>
    <source>
        <strain evidence="1 2">DSM 4132</strain>
    </source>
</reference>
<sequence>MNSKHQHDENCGCGCHDDHHDHHNHSEHGHQPEPHHHTSPAIMVKTHDTSLVGSYRLTIETCFEDAVTILSEAQKKIAAEITSLGGIIGHIKANLTAAGQSCMISLTEDESDLHYHNSHHCQAEGVAIVFGIVPEQLTAILSTILGPYLNN</sequence>
<gene>
    <name evidence="1" type="ORF">GH811_02525</name>
</gene>